<comment type="similarity">
    <text evidence="3">Belongs to the methyl-accepting chemotaxis (MCP) protein family.</text>
</comment>
<gene>
    <name evidence="10" type="ORF">FN961_03415</name>
</gene>
<evidence type="ECO:0000259" key="7">
    <source>
        <dbReference type="PROSITE" id="PS50111"/>
    </source>
</evidence>
<evidence type="ECO:0000256" key="1">
    <source>
        <dbReference type="ARBA" id="ARBA00004370"/>
    </source>
</evidence>
<protein>
    <submittedName>
        <fullName evidence="10">Methyl-accepting chemotaxis protein</fullName>
    </submittedName>
</protein>
<feature type="domain" description="HBM" evidence="9">
    <location>
        <begin position="48"/>
        <end position="288"/>
    </location>
</feature>
<proteinExistence type="inferred from homology"/>
<dbReference type="SMART" id="SM01358">
    <property type="entry name" value="HBM"/>
    <property type="match status" value="1"/>
</dbReference>
<dbReference type="PANTHER" id="PTHR32089">
    <property type="entry name" value="METHYL-ACCEPTING CHEMOTAXIS PROTEIN MCPB"/>
    <property type="match status" value="1"/>
</dbReference>
<dbReference type="InterPro" id="IPR004089">
    <property type="entry name" value="MCPsignal_dom"/>
</dbReference>
<dbReference type="CDD" id="cd06225">
    <property type="entry name" value="HAMP"/>
    <property type="match status" value="1"/>
</dbReference>
<evidence type="ECO:0000256" key="3">
    <source>
        <dbReference type="ARBA" id="ARBA00029447"/>
    </source>
</evidence>
<keyword evidence="11" id="KW-1185">Reference proteome</keyword>
<dbReference type="PROSITE" id="PS50111">
    <property type="entry name" value="CHEMOTAXIS_TRANSDUC_2"/>
    <property type="match status" value="1"/>
</dbReference>
<dbReference type="InterPro" id="IPR032255">
    <property type="entry name" value="HBM"/>
</dbReference>
<dbReference type="SMART" id="SM00304">
    <property type="entry name" value="HAMP"/>
    <property type="match status" value="1"/>
</dbReference>
<keyword evidence="6" id="KW-0472">Membrane</keyword>
<dbReference type="SMART" id="SM00283">
    <property type="entry name" value="MA"/>
    <property type="match status" value="1"/>
</dbReference>
<dbReference type="PANTHER" id="PTHR32089:SF120">
    <property type="entry name" value="METHYL-ACCEPTING CHEMOTAXIS PROTEIN TLPQ"/>
    <property type="match status" value="1"/>
</dbReference>
<comment type="caution">
    <text evidence="10">The sequence shown here is derived from an EMBL/GenBank/DDBJ whole genome shotgun (WGS) entry which is preliminary data.</text>
</comment>
<dbReference type="Pfam" id="PF00672">
    <property type="entry name" value="HAMP"/>
    <property type="match status" value="1"/>
</dbReference>
<dbReference type="GO" id="GO:0006935">
    <property type="term" value="P:chemotaxis"/>
    <property type="evidence" value="ECO:0007669"/>
    <property type="project" value="UniProtKB-ARBA"/>
</dbReference>
<evidence type="ECO:0000256" key="6">
    <source>
        <dbReference type="SAM" id="Phobius"/>
    </source>
</evidence>
<dbReference type="Gene3D" id="1.10.287.950">
    <property type="entry name" value="Methyl-accepting chemotaxis protein"/>
    <property type="match status" value="1"/>
</dbReference>
<dbReference type="InterPro" id="IPR003660">
    <property type="entry name" value="HAMP_dom"/>
</dbReference>
<dbReference type="EMBL" id="VKGK01000002">
    <property type="protein sequence ID" value="TRY16032.1"/>
    <property type="molecule type" value="Genomic_DNA"/>
</dbReference>
<evidence type="ECO:0000256" key="4">
    <source>
        <dbReference type="PROSITE-ProRule" id="PRU00284"/>
    </source>
</evidence>
<sequence>MQLLSNISVAKKLSIAPIVLGLILILITGIGINALNNLAYQMHQITFDLAPDTELAADITSSLYRLRLTVKNYVKTGDDKWVSQFQTQSENWQLALDKAFLEIKNPQRVGMLNEIKSNKEIYVNTFNNIVVNNQQKRNKAVTETLNTRGPEIERGLTKIMQSANSDGDIQAAFLAGTAIRNLLLGRLYVSKFLVENQQSQVDRFNQELVDTTKQIDTLLANLENPIRRNLATEAKSDISSYTQVANEVSSYISARNAGIKTLDTIGPLVAKELDELRSSISDAMSAASTAADDSQQASSSLLLTVAAIAIIFGLLIAYVISKAILLSLNSMNKVFADIAQGEGDLTKRIPVTGKDELSHLAASFNLFAEKILHTVTEVSNSTEQLQTASDALTLKAKETQNGVSQQQSQAQLAAAAMTEMSASASEVSASANQANELSSNALSTASNGREVVVNAVSSMSALSTQLTDSSGIIENLRKDSEQIGTVLDVIRSIAEQTNLLALNAAIEAARAGEQGRGFAVVADEVRSLASRTQESTEEIQTIIQTLQQRSESAFNAMAESCASAESTAGLVQSTEQSLAQIAEFMDEINNSIAHISEAAGQQATVSDEVSQNVNAVSEISEATYEQTEETSRSAEQLSLLGDSLAKTVSQFKIS</sequence>
<evidence type="ECO:0000313" key="10">
    <source>
        <dbReference type="EMBL" id="TRY16032.1"/>
    </source>
</evidence>
<dbReference type="Pfam" id="PF00015">
    <property type="entry name" value="MCPsignal"/>
    <property type="match status" value="1"/>
</dbReference>
<dbReference type="GO" id="GO:0016020">
    <property type="term" value="C:membrane"/>
    <property type="evidence" value="ECO:0007669"/>
    <property type="project" value="UniProtKB-SubCell"/>
</dbReference>
<dbReference type="RefSeq" id="WP_143563127.1">
    <property type="nucleotide sequence ID" value="NZ_BMPL01000002.1"/>
</dbReference>
<dbReference type="FunFam" id="1.10.287.950:FF:000001">
    <property type="entry name" value="Methyl-accepting chemotaxis sensory transducer"/>
    <property type="match status" value="1"/>
</dbReference>
<keyword evidence="6" id="KW-1133">Transmembrane helix</keyword>
<dbReference type="SUPFAM" id="SSF58104">
    <property type="entry name" value="Methyl-accepting chemotaxis protein (MCP) signaling domain"/>
    <property type="match status" value="1"/>
</dbReference>
<evidence type="ECO:0000256" key="5">
    <source>
        <dbReference type="SAM" id="Coils"/>
    </source>
</evidence>
<dbReference type="GO" id="GO:0007165">
    <property type="term" value="P:signal transduction"/>
    <property type="evidence" value="ECO:0007669"/>
    <property type="project" value="UniProtKB-KW"/>
</dbReference>
<dbReference type="OrthoDB" id="9795078at2"/>
<feature type="transmembrane region" description="Helical" evidence="6">
    <location>
        <begin position="301"/>
        <end position="320"/>
    </location>
</feature>
<feature type="domain" description="HAMP" evidence="8">
    <location>
        <begin position="322"/>
        <end position="376"/>
    </location>
</feature>
<feature type="transmembrane region" description="Helical" evidence="6">
    <location>
        <begin position="15"/>
        <end position="35"/>
    </location>
</feature>
<evidence type="ECO:0000256" key="2">
    <source>
        <dbReference type="ARBA" id="ARBA00023224"/>
    </source>
</evidence>
<evidence type="ECO:0000313" key="11">
    <source>
        <dbReference type="Proteomes" id="UP000318126"/>
    </source>
</evidence>
<keyword evidence="2 4" id="KW-0807">Transducer</keyword>
<organism evidence="10 11">
    <name type="scientific">Shewanella hanedai</name>
    <name type="common">Alteromonas hanedai</name>
    <dbReference type="NCBI Taxonomy" id="25"/>
    <lineage>
        <taxon>Bacteria</taxon>
        <taxon>Pseudomonadati</taxon>
        <taxon>Pseudomonadota</taxon>
        <taxon>Gammaproteobacteria</taxon>
        <taxon>Alteromonadales</taxon>
        <taxon>Shewanellaceae</taxon>
        <taxon>Shewanella</taxon>
    </lineage>
</organism>
<keyword evidence="5" id="KW-0175">Coiled coil</keyword>
<dbReference type="PROSITE" id="PS50885">
    <property type="entry name" value="HAMP"/>
    <property type="match status" value="1"/>
</dbReference>
<evidence type="ECO:0000259" key="9">
    <source>
        <dbReference type="PROSITE" id="PS51753"/>
    </source>
</evidence>
<keyword evidence="6" id="KW-0812">Transmembrane</keyword>
<name>A0A553JU98_SHEHA</name>
<feature type="coiled-coil region" evidence="5">
    <location>
        <begin position="194"/>
        <end position="221"/>
    </location>
</feature>
<dbReference type="CDD" id="cd11386">
    <property type="entry name" value="MCP_signal"/>
    <property type="match status" value="1"/>
</dbReference>
<comment type="subcellular location">
    <subcellularLocation>
        <location evidence="1">Membrane</location>
    </subcellularLocation>
</comment>
<accession>A0A553JU98</accession>
<dbReference type="Proteomes" id="UP000318126">
    <property type="component" value="Unassembled WGS sequence"/>
</dbReference>
<reference evidence="11" key="1">
    <citation type="submission" date="2019-07" db="EMBL/GenBank/DDBJ databases">
        <title>Shewanella sp. YLB-08 draft genomic sequence.</title>
        <authorList>
            <person name="Yu L."/>
        </authorList>
    </citation>
    <scope>NUCLEOTIDE SEQUENCE [LARGE SCALE GENOMIC DNA]</scope>
    <source>
        <strain evidence="11">JCM 20706</strain>
    </source>
</reference>
<dbReference type="PROSITE" id="PS51753">
    <property type="entry name" value="HBM"/>
    <property type="match status" value="1"/>
</dbReference>
<feature type="domain" description="Methyl-accepting transducer" evidence="7">
    <location>
        <begin position="381"/>
        <end position="617"/>
    </location>
</feature>
<evidence type="ECO:0000259" key="8">
    <source>
        <dbReference type="PROSITE" id="PS50885"/>
    </source>
</evidence>
<dbReference type="AlphaFoldDB" id="A0A553JU98"/>